<evidence type="ECO:0000313" key="1">
    <source>
        <dbReference type="EMBL" id="TKR79528.1"/>
    </source>
</evidence>
<dbReference type="InterPro" id="IPR044973">
    <property type="entry name" value="AAF-like"/>
</dbReference>
<sequence length="145" mass="15956">MDQNNELQLSRSDQPSSEHPTISLVICLSCCCRTINKASFFIKESPRSCVPDLSGPRVSLFFIQALANALAAAPSMWTLGNAGMGALQRLAEDKNPAIANAASKTIHELNKQWEIQEGDSWRFMMNQKPVEEVDSQEDNNDADTG</sequence>
<protein>
    <submittedName>
        <fullName evidence="1">Senescence-associated family protein</fullName>
    </submittedName>
</protein>
<dbReference type="AlphaFoldDB" id="A0A4U5N9G5"/>
<dbReference type="EMBL" id="RCHU01001049">
    <property type="protein sequence ID" value="TKR79528.1"/>
    <property type="molecule type" value="Genomic_DNA"/>
</dbReference>
<reference evidence="1" key="1">
    <citation type="submission" date="2018-10" db="EMBL/GenBank/DDBJ databases">
        <title>Population genomic analysis revealed the cold adaptation of white poplar.</title>
        <authorList>
            <person name="Liu Y.-J."/>
        </authorList>
    </citation>
    <scope>NUCLEOTIDE SEQUENCE [LARGE SCALE GENOMIC DNA]</scope>
    <source>
        <strain evidence="1">PAL-ZL1</strain>
    </source>
</reference>
<proteinExistence type="predicted"/>
<dbReference type="GO" id="GO:0010150">
    <property type="term" value="P:leaf senescence"/>
    <property type="evidence" value="ECO:0007669"/>
    <property type="project" value="InterPro"/>
</dbReference>
<organism evidence="1">
    <name type="scientific">Populus alba</name>
    <name type="common">White poplar</name>
    <dbReference type="NCBI Taxonomy" id="43335"/>
    <lineage>
        <taxon>Eukaryota</taxon>
        <taxon>Viridiplantae</taxon>
        <taxon>Streptophyta</taxon>
        <taxon>Embryophyta</taxon>
        <taxon>Tracheophyta</taxon>
        <taxon>Spermatophyta</taxon>
        <taxon>Magnoliopsida</taxon>
        <taxon>eudicotyledons</taxon>
        <taxon>Gunneridae</taxon>
        <taxon>Pentapetalae</taxon>
        <taxon>rosids</taxon>
        <taxon>fabids</taxon>
        <taxon>Malpighiales</taxon>
        <taxon>Salicaceae</taxon>
        <taxon>Saliceae</taxon>
        <taxon>Populus</taxon>
    </lineage>
</organism>
<dbReference type="PANTHER" id="PTHR36725">
    <property type="entry name" value="SENESCENCE-ASSOCIATED PROTEIN AAF, CHLOROLPLASTIC"/>
    <property type="match status" value="1"/>
</dbReference>
<dbReference type="PANTHER" id="PTHR36725:SF1">
    <property type="entry name" value="SENESCENCE-ASSOCIATED PROTEIN AAF, CHLOROLPLASTIC"/>
    <property type="match status" value="1"/>
</dbReference>
<accession>A0A4U5N9G5</accession>
<dbReference type="STRING" id="43335.A0A4U5N9G5"/>
<comment type="caution">
    <text evidence="1">The sequence shown here is derived from an EMBL/GenBank/DDBJ whole genome shotgun (WGS) entry which is preliminary data.</text>
</comment>
<dbReference type="GO" id="GO:0034599">
    <property type="term" value="P:cellular response to oxidative stress"/>
    <property type="evidence" value="ECO:0007669"/>
    <property type="project" value="TreeGrafter"/>
</dbReference>
<gene>
    <name evidence="1" type="ORF">D5086_0000271520</name>
</gene>
<name>A0A4U5N9G5_POPAL</name>
<dbReference type="GO" id="GO:0009507">
    <property type="term" value="C:chloroplast"/>
    <property type="evidence" value="ECO:0007669"/>
    <property type="project" value="TreeGrafter"/>
</dbReference>